<keyword evidence="2" id="KW-1185">Reference proteome</keyword>
<dbReference type="AlphaFoldDB" id="A0A1I0CRZ2"/>
<gene>
    <name evidence="1" type="ORF">SAMN05216389_10744</name>
</gene>
<dbReference type="Proteomes" id="UP000198618">
    <property type="component" value="Unassembled WGS sequence"/>
</dbReference>
<dbReference type="RefSeq" id="WP_170840730.1">
    <property type="nucleotide sequence ID" value="NZ_FOHE01000007.1"/>
</dbReference>
<evidence type="ECO:0000313" key="2">
    <source>
        <dbReference type="Proteomes" id="UP000198618"/>
    </source>
</evidence>
<accession>A0A1I0CRZ2</accession>
<reference evidence="1 2" key="1">
    <citation type="submission" date="2016-10" db="EMBL/GenBank/DDBJ databases">
        <authorList>
            <person name="de Groot N.N."/>
        </authorList>
    </citation>
    <scope>NUCLEOTIDE SEQUENCE [LARGE SCALE GENOMIC DNA]</scope>
    <source>
        <strain evidence="1 2">IBRC-M 10780</strain>
    </source>
</reference>
<proteinExistence type="predicted"/>
<protein>
    <submittedName>
        <fullName evidence="1">Uncharacterized protein</fullName>
    </submittedName>
</protein>
<organism evidence="1 2">
    <name type="scientific">Oceanobacillus limi</name>
    <dbReference type="NCBI Taxonomy" id="930131"/>
    <lineage>
        <taxon>Bacteria</taxon>
        <taxon>Bacillati</taxon>
        <taxon>Bacillota</taxon>
        <taxon>Bacilli</taxon>
        <taxon>Bacillales</taxon>
        <taxon>Bacillaceae</taxon>
        <taxon>Oceanobacillus</taxon>
    </lineage>
</organism>
<dbReference type="EMBL" id="FOHE01000007">
    <property type="protein sequence ID" value="SET22338.1"/>
    <property type="molecule type" value="Genomic_DNA"/>
</dbReference>
<name>A0A1I0CRZ2_9BACI</name>
<evidence type="ECO:0000313" key="1">
    <source>
        <dbReference type="EMBL" id="SET22338.1"/>
    </source>
</evidence>
<sequence>MSKIGISFNVPISYNKIFDRLLGDILEVDSSWIKGTQFELLFEEVDTKINDRLKQLD</sequence>